<protein>
    <submittedName>
        <fullName evidence="1">Uncharacterized protein</fullName>
    </submittedName>
</protein>
<dbReference type="EMBL" id="GGEC01054443">
    <property type="protein sequence ID" value="MBX34927.1"/>
    <property type="molecule type" value="Transcribed_RNA"/>
</dbReference>
<organism evidence="1">
    <name type="scientific">Rhizophora mucronata</name>
    <name type="common">Asiatic mangrove</name>
    <dbReference type="NCBI Taxonomy" id="61149"/>
    <lineage>
        <taxon>Eukaryota</taxon>
        <taxon>Viridiplantae</taxon>
        <taxon>Streptophyta</taxon>
        <taxon>Embryophyta</taxon>
        <taxon>Tracheophyta</taxon>
        <taxon>Spermatophyta</taxon>
        <taxon>Magnoliopsida</taxon>
        <taxon>eudicotyledons</taxon>
        <taxon>Gunneridae</taxon>
        <taxon>Pentapetalae</taxon>
        <taxon>rosids</taxon>
        <taxon>fabids</taxon>
        <taxon>Malpighiales</taxon>
        <taxon>Rhizophoraceae</taxon>
        <taxon>Rhizophora</taxon>
    </lineage>
</organism>
<proteinExistence type="predicted"/>
<reference evidence="1" key="1">
    <citation type="submission" date="2018-02" db="EMBL/GenBank/DDBJ databases">
        <title>Rhizophora mucronata_Transcriptome.</title>
        <authorList>
            <person name="Meera S.P."/>
            <person name="Sreeshan A."/>
            <person name="Augustine A."/>
        </authorList>
    </citation>
    <scope>NUCLEOTIDE SEQUENCE</scope>
    <source>
        <tissue evidence="1">Leaf</tissue>
    </source>
</reference>
<name>A0A2P2MXH7_RHIMU</name>
<dbReference type="AlphaFoldDB" id="A0A2P2MXH7"/>
<sequence length="26" mass="2773">MGLGSSVLGRVLFSMSAHAPNQLMRI</sequence>
<accession>A0A2P2MXH7</accession>
<evidence type="ECO:0000313" key="1">
    <source>
        <dbReference type="EMBL" id="MBX34927.1"/>
    </source>
</evidence>